<protein>
    <submittedName>
        <fullName evidence="6">Penicillin acylase family protein</fullName>
    </submittedName>
</protein>
<dbReference type="Pfam" id="PF01804">
    <property type="entry name" value="Penicil_amidase"/>
    <property type="match status" value="1"/>
</dbReference>
<dbReference type="EMBL" id="JAVUPU010000004">
    <property type="protein sequence ID" value="MDT9599084.1"/>
    <property type="molecule type" value="Genomic_DNA"/>
</dbReference>
<keyword evidence="2 5" id="KW-0732">Signal</keyword>
<keyword evidence="3" id="KW-0378">Hydrolase</keyword>
<sequence>MKHRSMRTCGRLPALLALVMLLAACVTASGGSRAENARWESQAARVTIVRDDWGIAHVSGKSDADAVFGMIYAQAEDDFNRIETNYLVSLGRLAEAEGEKAIWQDLRAKLYMQPEALEARYAASPEWLKRLMNAWADGLNFYLASHQAVRPRVITRFEPWMALSFSEGSIGGDIENIDLAGLESFYSNTRLARVAKTPAGREPSGSNGFAIAPSNSVSGQALLLINPHTSFFFRSELQMTSEEGLNAYGAATWGQFFIYQGFNADAGWMHTTSGVDVVDEFAETIVRRGDRLFYRYGREERPVQTATVSVRYRTGDGGMASRSFQTYRTHHGPIIRSEGGKWIAFAMMHKPVEALQQSFLRTKARDYASFLKVAELKANSSNNSIFADSSGNIAYLHPQFIPVRDDRFDYRRPVDGSDPATDWRGLHALADAPHLLNPPGGWIQNTNNWPYSAAGRHSPKRDRFPRYMDRFGENPRGLHALMVLEGRKDFTLERLRAAAYDSYMPAFAHLVPGLVEAWDGAPASNPLKRDLAAPVAALRTWDFRWAKESVPTSLAVFWGDEMWRTAAGAQWEEGLLSYEKMDKAPATQKLEALAASVKRLKQDFGRWDIAWGEINRFQRLTGAIVQPFADAAPSIAVGFPSARWGTLASFGAKAYPGTKRWYGTGGNSFVAVVEFGDRVRARAVTAGGESGDPRSPHFNDQAQRYADGDLREIHYYPDQLVGRTERRYHPGQ</sequence>
<dbReference type="PANTHER" id="PTHR34218">
    <property type="entry name" value="PEPTIDASE S45 PENICILLIN AMIDASE"/>
    <property type="match status" value="1"/>
</dbReference>
<dbReference type="InterPro" id="IPR029055">
    <property type="entry name" value="Ntn_hydrolases_N"/>
</dbReference>
<dbReference type="InterPro" id="IPR023343">
    <property type="entry name" value="Penicillin_amidase_dom1"/>
</dbReference>
<evidence type="ECO:0000313" key="6">
    <source>
        <dbReference type="EMBL" id="MDT9599084.1"/>
    </source>
</evidence>
<dbReference type="PANTHER" id="PTHR34218:SF3">
    <property type="entry name" value="ACYL-HOMOSERINE LACTONE ACYLASE PVDQ"/>
    <property type="match status" value="1"/>
</dbReference>
<dbReference type="InterPro" id="IPR043147">
    <property type="entry name" value="Penicillin_amidase_A-knob"/>
</dbReference>
<dbReference type="Gene3D" id="2.30.120.10">
    <property type="match status" value="1"/>
</dbReference>
<feature type="signal peptide" evidence="5">
    <location>
        <begin position="1"/>
        <end position="28"/>
    </location>
</feature>
<dbReference type="InterPro" id="IPR014395">
    <property type="entry name" value="Pen/GL7ACA/AHL_acylase"/>
</dbReference>
<organism evidence="6 7">
    <name type="scientific">Sphingosinicella rhizophila</name>
    <dbReference type="NCBI Taxonomy" id="3050082"/>
    <lineage>
        <taxon>Bacteria</taxon>
        <taxon>Pseudomonadati</taxon>
        <taxon>Pseudomonadota</taxon>
        <taxon>Alphaproteobacteria</taxon>
        <taxon>Sphingomonadales</taxon>
        <taxon>Sphingosinicellaceae</taxon>
        <taxon>Sphingosinicella</taxon>
    </lineage>
</organism>
<reference evidence="6 7" key="1">
    <citation type="submission" date="2023-05" db="EMBL/GenBank/DDBJ databases">
        <authorList>
            <person name="Guo Y."/>
        </authorList>
    </citation>
    <scope>NUCLEOTIDE SEQUENCE [LARGE SCALE GENOMIC DNA]</scope>
    <source>
        <strain evidence="6 7">GR2756</strain>
    </source>
</reference>
<comment type="caution">
    <text evidence="6">The sequence shown here is derived from an EMBL/GenBank/DDBJ whole genome shotgun (WGS) entry which is preliminary data.</text>
</comment>
<evidence type="ECO:0000313" key="7">
    <source>
        <dbReference type="Proteomes" id="UP001259572"/>
    </source>
</evidence>
<dbReference type="PIRSF" id="PIRSF001227">
    <property type="entry name" value="Pen_acylase"/>
    <property type="match status" value="1"/>
</dbReference>
<comment type="similarity">
    <text evidence="1">Belongs to the peptidase S45 family.</text>
</comment>
<name>A0ABU3Q6P9_9SPHN</name>
<feature type="chain" id="PRO_5047337122" evidence="5">
    <location>
        <begin position="29"/>
        <end position="732"/>
    </location>
</feature>
<keyword evidence="7" id="KW-1185">Reference proteome</keyword>
<dbReference type="Gene3D" id="3.60.20.10">
    <property type="entry name" value="Glutamine Phosphoribosylpyrophosphate, subunit 1, domain 1"/>
    <property type="match status" value="1"/>
</dbReference>
<evidence type="ECO:0000256" key="4">
    <source>
        <dbReference type="ARBA" id="ARBA00023145"/>
    </source>
</evidence>
<dbReference type="Gene3D" id="1.10.439.10">
    <property type="entry name" value="Penicillin Amidohydrolase, domain 1"/>
    <property type="match status" value="1"/>
</dbReference>
<dbReference type="Gene3D" id="1.10.1400.10">
    <property type="match status" value="1"/>
</dbReference>
<dbReference type="SUPFAM" id="SSF56235">
    <property type="entry name" value="N-terminal nucleophile aminohydrolases (Ntn hydrolases)"/>
    <property type="match status" value="1"/>
</dbReference>
<evidence type="ECO:0000256" key="2">
    <source>
        <dbReference type="ARBA" id="ARBA00022729"/>
    </source>
</evidence>
<dbReference type="RefSeq" id="WP_315725710.1">
    <property type="nucleotide sequence ID" value="NZ_JAVUPU010000004.1"/>
</dbReference>
<accession>A0ABU3Q6P9</accession>
<evidence type="ECO:0000256" key="3">
    <source>
        <dbReference type="ARBA" id="ARBA00022801"/>
    </source>
</evidence>
<dbReference type="PROSITE" id="PS51257">
    <property type="entry name" value="PROKAR_LIPOPROTEIN"/>
    <property type="match status" value="1"/>
</dbReference>
<proteinExistence type="inferred from homology"/>
<evidence type="ECO:0000256" key="1">
    <source>
        <dbReference type="ARBA" id="ARBA00006586"/>
    </source>
</evidence>
<dbReference type="Proteomes" id="UP001259572">
    <property type="component" value="Unassembled WGS sequence"/>
</dbReference>
<dbReference type="InterPro" id="IPR043146">
    <property type="entry name" value="Penicillin_amidase_N_B-knob"/>
</dbReference>
<evidence type="ECO:0000256" key="5">
    <source>
        <dbReference type="SAM" id="SignalP"/>
    </source>
</evidence>
<dbReference type="InterPro" id="IPR002692">
    <property type="entry name" value="S45"/>
</dbReference>
<keyword evidence="4" id="KW-0865">Zymogen</keyword>
<gene>
    <name evidence="6" type="ORF">RQX22_08990</name>
</gene>